<keyword evidence="3" id="KW-0540">Nuclease</keyword>
<reference evidence="9" key="1">
    <citation type="submission" date="2023-07" db="EMBL/GenBank/DDBJ databases">
        <title>A chromosome-level genome assembly of Lolium multiflorum.</title>
        <authorList>
            <person name="Chen Y."/>
            <person name="Copetti D."/>
            <person name="Kolliker R."/>
            <person name="Studer B."/>
        </authorList>
    </citation>
    <scope>NUCLEOTIDE SEQUENCE</scope>
    <source>
        <strain evidence="9">02402/16</strain>
        <tissue evidence="9">Leaf</tissue>
    </source>
</reference>
<feature type="compositionally biased region" description="Basic residues" evidence="7">
    <location>
        <begin position="89"/>
        <end position="99"/>
    </location>
</feature>
<name>A0AAD8STE0_LOLMU</name>
<evidence type="ECO:0000313" key="10">
    <source>
        <dbReference type="Proteomes" id="UP001231189"/>
    </source>
</evidence>
<dbReference type="EMBL" id="JAUUTY010000003">
    <property type="protein sequence ID" value="KAK1663246.1"/>
    <property type="molecule type" value="Genomic_DNA"/>
</dbReference>
<evidence type="ECO:0000256" key="6">
    <source>
        <dbReference type="ARBA" id="ARBA00022918"/>
    </source>
</evidence>
<keyword evidence="6" id="KW-0695">RNA-directed DNA polymerase</keyword>
<keyword evidence="1" id="KW-0808">Transferase</keyword>
<dbReference type="Pfam" id="PF17917">
    <property type="entry name" value="RT_RNaseH"/>
    <property type="match status" value="1"/>
</dbReference>
<keyword evidence="5" id="KW-0378">Hydrolase</keyword>
<feature type="domain" description="Reverse transcriptase RNase H-like" evidence="8">
    <location>
        <begin position="2"/>
        <end position="77"/>
    </location>
</feature>
<dbReference type="GO" id="GO:0003964">
    <property type="term" value="F:RNA-directed DNA polymerase activity"/>
    <property type="evidence" value="ECO:0007669"/>
    <property type="project" value="UniProtKB-KW"/>
</dbReference>
<dbReference type="AlphaFoldDB" id="A0AAD8STE0"/>
<evidence type="ECO:0000256" key="5">
    <source>
        <dbReference type="ARBA" id="ARBA00022801"/>
    </source>
</evidence>
<sequence>MLLYVAASKRAVSAVMVVERKEEGKEQPIHHIVYYISEALTESKQRYPHYEKLVYSVFRAQRRLAPYFHEHPVKVVASTPLADIGAPPLHHRTRGAHKSPMRDGEESTESLTHRIPVPVHYKLPHGWHVSYGGFAVPPPPPPGPQTRALARERRAEMTPEERNLPENALESPSWAWRFEHECSVKLARTDNLSGGRFNNVGRRSWWYGRSVDDTLRQYGFRPRVHGQRELLYFPQEATMAPAPTL</sequence>
<feature type="region of interest" description="Disordered" evidence="7">
    <location>
        <begin position="86"/>
        <end position="109"/>
    </location>
</feature>
<comment type="caution">
    <text evidence="9">The sequence shown here is derived from an EMBL/GenBank/DDBJ whole genome shotgun (WGS) entry which is preliminary data.</text>
</comment>
<evidence type="ECO:0000259" key="8">
    <source>
        <dbReference type="Pfam" id="PF17917"/>
    </source>
</evidence>
<evidence type="ECO:0000256" key="7">
    <source>
        <dbReference type="SAM" id="MobiDB-lite"/>
    </source>
</evidence>
<dbReference type="SUPFAM" id="SSF56672">
    <property type="entry name" value="DNA/RNA polymerases"/>
    <property type="match status" value="1"/>
</dbReference>
<dbReference type="Proteomes" id="UP001231189">
    <property type="component" value="Unassembled WGS sequence"/>
</dbReference>
<protein>
    <recommendedName>
        <fullName evidence="8">Reverse transcriptase RNase H-like domain-containing protein</fullName>
    </recommendedName>
</protein>
<keyword evidence="10" id="KW-1185">Reference proteome</keyword>
<evidence type="ECO:0000256" key="2">
    <source>
        <dbReference type="ARBA" id="ARBA00022695"/>
    </source>
</evidence>
<dbReference type="InterPro" id="IPR043502">
    <property type="entry name" value="DNA/RNA_pol_sf"/>
</dbReference>
<dbReference type="GO" id="GO:0016787">
    <property type="term" value="F:hydrolase activity"/>
    <property type="evidence" value="ECO:0007669"/>
    <property type="project" value="UniProtKB-KW"/>
</dbReference>
<evidence type="ECO:0000256" key="1">
    <source>
        <dbReference type="ARBA" id="ARBA00022679"/>
    </source>
</evidence>
<accession>A0AAD8STE0</accession>
<evidence type="ECO:0000313" key="9">
    <source>
        <dbReference type="EMBL" id="KAK1663246.1"/>
    </source>
</evidence>
<keyword evidence="2" id="KW-0548">Nucleotidyltransferase</keyword>
<evidence type="ECO:0000256" key="3">
    <source>
        <dbReference type="ARBA" id="ARBA00022722"/>
    </source>
</evidence>
<dbReference type="InterPro" id="IPR041373">
    <property type="entry name" value="RT_RNaseH"/>
</dbReference>
<proteinExistence type="predicted"/>
<organism evidence="9 10">
    <name type="scientific">Lolium multiflorum</name>
    <name type="common">Italian ryegrass</name>
    <name type="synonym">Lolium perenne subsp. multiflorum</name>
    <dbReference type="NCBI Taxonomy" id="4521"/>
    <lineage>
        <taxon>Eukaryota</taxon>
        <taxon>Viridiplantae</taxon>
        <taxon>Streptophyta</taxon>
        <taxon>Embryophyta</taxon>
        <taxon>Tracheophyta</taxon>
        <taxon>Spermatophyta</taxon>
        <taxon>Magnoliopsida</taxon>
        <taxon>Liliopsida</taxon>
        <taxon>Poales</taxon>
        <taxon>Poaceae</taxon>
        <taxon>BOP clade</taxon>
        <taxon>Pooideae</taxon>
        <taxon>Poodae</taxon>
        <taxon>Poeae</taxon>
        <taxon>Poeae Chloroplast Group 2 (Poeae type)</taxon>
        <taxon>Loliodinae</taxon>
        <taxon>Loliinae</taxon>
        <taxon>Lolium</taxon>
    </lineage>
</organism>
<evidence type="ECO:0000256" key="4">
    <source>
        <dbReference type="ARBA" id="ARBA00022759"/>
    </source>
</evidence>
<keyword evidence="4" id="KW-0255">Endonuclease</keyword>
<gene>
    <name evidence="9" type="ORF">QYE76_051405</name>
</gene>
<dbReference type="GO" id="GO:0004519">
    <property type="term" value="F:endonuclease activity"/>
    <property type="evidence" value="ECO:0007669"/>
    <property type="project" value="UniProtKB-KW"/>
</dbReference>